<accession>G6EKJ8</accession>
<reference evidence="2 3" key="1">
    <citation type="journal article" date="2012" name="J. Bacteriol.">
        <title>Genome sequence of benzo(a)pyrene-degrading bacterium Novosphingobium pentaromativorans US6-1.</title>
        <authorList>
            <person name="Luo Y.R."/>
            <person name="Kang S.G."/>
            <person name="Kim S.J."/>
            <person name="Kim M.R."/>
            <person name="Li N."/>
            <person name="Lee J.H."/>
            <person name="Kwon K.K."/>
        </authorList>
    </citation>
    <scope>NUCLEOTIDE SEQUENCE [LARGE SCALE GENOMIC DNA]</scope>
    <source>
        <strain evidence="2 3">US6-1</strain>
    </source>
</reference>
<proteinExistence type="predicted"/>
<organism evidence="2 3">
    <name type="scientific">Novosphingobium pentaromativorans US6-1</name>
    <dbReference type="NCBI Taxonomy" id="1088721"/>
    <lineage>
        <taxon>Bacteria</taxon>
        <taxon>Pseudomonadati</taxon>
        <taxon>Pseudomonadota</taxon>
        <taxon>Alphaproteobacteria</taxon>
        <taxon>Sphingomonadales</taxon>
        <taxon>Sphingomonadaceae</taxon>
        <taxon>Novosphingobium</taxon>
    </lineage>
</organism>
<gene>
    <name evidence="2" type="ORF">NSU_4869</name>
</gene>
<comment type="caution">
    <text evidence="2">The sequence shown here is derived from an EMBL/GenBank/DDBJ whole genome shotgun (WGS) entry which is preliminary data.</text>
</comment>
<dbReference type="Proteomes" id="UP000004030">
    <property type="component" value="Unassembled WGS sequence"/>
</dbReference>
<feature type="region of interest" description="Disordered" evidence="1">
    <location>
        <begin position="97"/>
        <end position="116"/>
    </location>
</feature>
<dbReference type="AlphaFoldDB" id="G6EKJ8"/>
<name>G6EKJ8_9SPHN</name>
<sequence length="216" mass="23745">MAVDPAQFQRHPVGADIAFLEDVNRDAQFAADARGAHVMVAAIAEKHDVGDRQFAEQALELGRPVLQRSAIVDPAGQAPEQAVAAVEVDLVHPVPGSDQPLAEAAEKRSHQSLQQQDVAPARSLAGHKDDAGIALRPSHRLQFQNPHSALDFSGDLIVWPCIYLSILPNELIHPLVCQIFLDNLSIQSHRLYRRLIMTGTRPRAMRPLPAVEPKWK</sequence>
<evidence type="ECO:0000313" key="2">
    <source>
        <dbReference type="EMBL" id="EHJ58180.1"/>
    </source>
</evidence>
<evidence type="ECO:0000256" key="1">
    <source>
        <dbReference type="SAM" id="MobiDB-lite"/>
    </source>
</evidence>
<protein>
    <submittedName>
        <fullName evidence="2">Uncharacterized protein</fullName>
    </submittedName>
</protein>
<dbReference type="EMBL" id="AGFM01000095">
    <property type="protein sequence ID" value="EHJ58180.1"/>
    <property type="molecule type" value="Genomic_DNA"/>
</dbReference>
<evidence type="ECO:0000313" key="3">
    <source>
        <dbReference type="Proteomes" id="UP000004030"/>
    </source>
</evidence>
<keyword evidence="3" id="KW-1185">Reference proteome</keyword>